<dbReference type="Pfam" id="PF00838">
    <property type="entry name" value="TCTP"/>
    <property type="match status" value="1"/>
</dbReference>
<dbReference type="PANTHER" id="PTHR11991">
    <property type="entry name" value="TRANSLATIONALLY CONTROLLED TUMOR PROTEIN-RELATED"/>
    <property type="match status" value="1"/>
</dbReference>
<reference evidence="2 3" key="1">
    <citation type="submission" date="2020-08" db="EMBL/GenBank/DDBJ databases">
        <title>Genomic Encyclopedia of Type Strains, Phase III (KMG-III): the genomes of soil and plant-associated and newly described type strains.</title>
        <authorList>
            <person name="Whitman W."/>
        </authorList>
    </citation>
    <scope>NUCLEOTIDE SEQUENCE [LARGE SCALE GENOMIC DNA]</scope>
    <source>
        <strain evidence="2 3">SFB5A</strain>
    </source>
</reference>
<dbReference type="PANTHER" id="PTHR11991:SF0">
    <property type="entry name" value="TRANSLATIONALLY-CONTROLLED TUMOR PROTEIN"/>
    <property type="match status" value="1"/>
</dbReference>
<dbReference type="Gene3D" id="2.170.150.10">
    <property type="entry name" value="Metal Binding Protein, Guanine Nucleotide Exchange Factor, Chain A"/>
    <property type="match status" value="1"/>
</dbReference>
<dbReference type="RefSeq" id="WP_246532393.1">
    <property type="nucleotide sequence ID" value="NZ_JACHJY010000002.1"/>
</dbReference>
<accession>A0A7W7TYX2</accession>
<evidence type="ECO:0000259" key="1">
    <source>
        <dbReference type="PROSITE" id="PS51797"/>
    </source>
</evidence>
<name>A0A7W7TYX2_9ACTN</name>
<dbReference type="InterPro" id="IPR011057">
    <property type="entry name" value="Mss4-like_sf"/>
</dbReference>
<organism evidence="2 3">
    <name type="scientific">Streptomyces nymphaeiformis</name>
    <dbReference type="NCBI Taxonomy" id="2663842"/>
    <lineage>
        <taxon>Bacteria</taxon>
        <taxon>Bacillati</taxon>
        <taxon>Actinomycetota</taxon>
        <taxon>Actinomycetes</taxon>
        <taxon>Kitasatosporales</taxon>
        <taxon>Streptomycetaceae</taxon>
        <taxon>Streptomyces</taxon>
    </lineage>
</organism>
<dbReference type="InterPro" id="IPR011323">
    <property type="entry name" value="Mss4/transl-control_tumour"/>
</dbReference>
<keyword evidence="3" id="KW-1185">Reference proteome</keyword>
<proteinExistence type="predicted"/>
<dbReference type="SUPFAM" id="SSF51316">
    <property type="entry name" value="Mss4-like"/>
    <property type="match status" value="1"/>
</dbReference>
<evidence type="ECO:0000313" key="2">
    <source>
        <dbReference type="EMBL" id="MBB4981057.1"/>
    </source>
</evidence>
<dbReference type="GO" id="GO:0005737">
    <property type="term" value="C:cytoplasm"/>
    <property type="evidence" value="ECO:0007669"/>
    <property type="project" value="TreeGrafter"/>
</dbReference>
<dbReference type="AlphaFoldDB" id="A0A7W7TYX2"/>
<sequence length="89" mass="9558">MKVYDVVNGDELVSDAFPIKEDGICYVVEGKYVTRTVGAIDIGAVDSSEETDDTTGSEGATALNAVGAHRLTETAYDKRRTTPVTSRRT</sequence>
<protein>
    <recommendedName>
        <fullName evidence="1">TCTP domain-containing protein</fullName>
    </recommendedName>
</protein>
<dbReference type="EMBL" id="JACHJY010000002">
    <property type="protein sequence ID" value="MBB4981057.1"/>
    <property type="molecule type" value="Genomic_DNA"/>
</dbReference>
<dbReference type="Proteomes" id="UP000582643">
    <property type="component" value="Unassembled WGS sequence"/>
</dbReference>
<gene>
    <name evidence="2" type="ORF">GGE06_001965</name>
</gene>
<evidence type="ECO:0000313" key="3">
    <source>
        <dbReference type="Proteomes" id="UP000582643"/>
    </source>
</evidence>
<dbReference type="InterPro" id="IPR018105">
    <property type="entry name" value="Translational_control_tumour_p"/>
</dbReference>
<comment type="caution">
    <text evidence="2">The sequence shown here is derived from an EMBL/GenBank/DDBJ whole genome shotgun (WGS) entry which is preliminary data.</text>
</comment>
<dbReference type="PROSITE" id="PS51797">
    <property type="entry name" value="TCTP_3"/>
    <property type="match status" value="1"/>
</dbReference>
<dbReference type="GO" id="GO:0005509">
    <property type="term" value="F:calcium ion binding"/>
    <property type="evidence" value="ECO:0007669"/>
    <property type="project" value="TreeGrafter"/>
</dbReference>
<dbReference type="InterPro" id="IPR034737">
    <property type="entry name" value="TCTP"/>
</dbReference>
<feature type="domain" description="TCTP" evidence="1">
    <location>
        <begin position="1"/>
        <end position="89"/>
    </location>
</feature>